<feature type="domain" description="HTH LytTR-type" evidence="1">
    <location>
        <begin position="48"/>
        <end position="148"/>
    </location>
</feature>
<dbReference type="SMART" id="SM00850">
    <property type="entry name" value="LytTR"/>
    <property type="match status" value="1"/>
</dbReference>
<protein>
    <recommendedName>
        <fullName evidence="1">HTH LytTR-type domain-containing protein</fullName>
    </recommendedName>
</protein>
<dbReference type="InterPro" id="IPR046947">
    <property type="entry name" value="LytR-like"/>
</dbReference>
<evidence type="ECO:0000313" key="3">
    <source>
        <dbReference type="Proteomes" id="UP000622405"/>
    </source>
</evidence>
<proteinExistence type="predicted"/>
<dbReference type="RefSeq" id="WP_186894704.1">
    <property type="nucleotide sequence ID" value="NZ_WJBE01000012.1"/>
</dbReference>
<comment type="caution">
    <text evidence="2">The sequence shown here is derived from an EMBL/GenBank/DDBJ whole genome shotgun (WGS) entry which is preliminary data.</text>
</comment>
<dbReference type="PROSITE" id="PS50930">
    <property type="entry name" value="HTH_LYTTR"/>
    <property type="match status" value="1"/>
</dbReference>
<dbReference type="PANTHER" id="PTHR37299">
    <property type="entry name" value="TRANSCRIPTIONAL REGULATOR-RELATED"/>
    <property type="match status" value="1"/>
</dbReference>
<accession>A0ABR6YZ22</accession>
<name>A0ABR6YZ22_9FIRM</name>
<dbReference type="Pfam" id="PF04397">
    <property type="entry name" value="LytTR"/>
    <property type="match status" value="1"/>
</dbReference>
<dbReference type="Proteomes" id="UP000622405">
    <property type="component" value="Unassembled WGS sequence"/>
</dbReference>
<dbReference type="EMBL" id="WJBE01000012">
    <property type="protein sequence ID" value="MBC3900483.1"/>
    <property type="molecule type" value="Genomic_DNA"/>
</dbReference>
<dbReference type="InterPro" id="IPR007492">
    <property type="entry name" value="LytTR_DNA-bd_dom"/>
</dbReference>
<keyword evidence="3" id="KW-1185">Reference proteome</keyword>
<sequence length="148" mass="17437">MKIIFKTDPKMDKNTALIFTHPNDHDVKNQIESLIEKNQKMITAINGLNNRNIQIPICSILAIESEDRMCNLRLKTGEMYLYKQRLKVAEEDFSEDGFIRINNQTMVNIREVKEFVSTTNARIEVTLSDGTRYFISRYYMNHFRRALL</sequence>
<evidence type="ECO:0000313" key="2">
    <source>
        <dbReference type="EMBL" id="MBC3900483.1"/>
    </source>
</evidence>
<gene>
    <name evidence="2" type="ORF">GH811_12735</name>
</gene>
<organism evidence="2 3">
    <name type="scientific">Acetobacterium malicum</name>
    <dbReference type="NCBI Taxonomy" id="52692"/>
    <lineage>
        <taxon>Bacteria</taxon>
        <taxon>Bacillati</taxon>
        <taxon>Bacillota</taxon>
        <taxon>Clostridia</taxon>
        <taxon>Eubacteriales</taxon>
        <taxon>Eubacteriaceae</taxon>
        <taxon>Acetobacterium</taxon>
    </lineage>
</organism>
<reference evidence="2 3" key="1">
    <citation type="journal article" date="2020" name="mSystems">
        <title>Defining Genomic and Predicted Metabolic Features of the Acetobacterium Genus.</title>
        <authorList>
            <person name="Ross D.E."/>
            <person name="Marshall C.W."/>
            <person name="Gulliver D."/>
            <person name="May H.D."/>
            <person name="Norman R.S."/>
        </authorList>
    </citation>
    <scope>NUCLEOTIDE SEQUENCE [LARGE SCALE GENOMIC DNA]</scope>
    <source>
        <strain evidence="2 3">DSM 4132</strain>
    </source>
</reference>
<dbReference type="Gene3D" id="2.40.50.1020">
    <property type="entry name" value="LytTr DNA-binding domain"/>
    <property type="match status" value="1"/>
</dbReference>
<dbReference type="PANTHER" id="PTHR37299:SF1">
    <property type="entry name" value="STAGE 0 SPORULATION PROTEIN A HOMOLOG"/>
    <property type="match status" value="1"/>
</dbReference>
<evidence type="ECO:0000259" key="1">
    <source>
        <dbReference type="PROSITE" id="PS50930"/>
    </source>
</evidence>